<feature type="region of interest" description="Disordered" evidence="1">
    <location>
        <begin position="16"/>
        <end position="36"/>
    </location>
</feature>
<evidence type="ECO:0000256" key="1">
    <source>
        <dbReference type="SAM" id="MobiDB-lite"/>
    </source>
</evidence>
<gene>
    <name evidence="2" type="ORF">LVIROSA_LOCUS33655</name>
</gene>
<sequence length="102" mass="11466">MSVLLSKIQDLENSMATQLSSEKSKSKHVVMEDEEMKTQLESARGLIEKLVFENEKLIEKVNNLNGEVTTTDDPMVTNSEADDETSATETTDDRIIESMKKI</sequence>
<organism evidence="2 3">
    <name type="scientific">Lactuca virosa</name>
    <dbReference type="NCBI Taxonomy" id="75947"/>
    <lineage>
        <taxon>Eukaryota</taxon>
        <taxon>Viridiplantae</taxon>
        <taxon>Streptophyta</taxon>
        <taxon>Embryophyta</taxon>
        <taxon>Tracheophyta</taxon>
        <taxon>Spermatophyta</taxon>
        <taxon>Magnoliopsida</taxon>
        <taxon>eudicotyledons</taxon>
        <taxon>Gunneridae</taxon>
        <taxon>Pentapetalae</taxon>
        <taxon>asterids</taxon>
        <taxon>campanulids</taxon>
        <taxon>Asterales</taxon>
        <taxon>Asteraceae</taxon>
        <taxon>Cichorioideae</taxon>
        <taxon>Cichorieae</taxon>
        <taxon>Lactucinae</taxon>
        <taxon>Lactuca</taxon>
    </lineage>
</organism>
<protein>
    <submittedName>
        <fullName evidence="2">Uncharacterized protein</fullName>
    </submittedName>
</protein>
<keyword evidence="3" id="KW-1185">Reference proteome</keyword>
<dbReference type="EMBL" id="CAKMRJ010005634">
    <property type="protein sequence ID" value="CAH1448091.1"/>
    <property type="molecule type" value="Genomic_DNA"/>
</dbReference>
<evidence type="ECO:0000313" key="2">
    <source>
        <dbReference type="EMBL" id="CAH1448091.1"/>
    </source>
</evidence>
<comment type="caution">
    <text evidence="2">The sequence shown here is derived from an EMBL/GenBank/DDBJ whole genome shotgun (WGS) entry which is preliminary data.</text>
</comment>
<dbReference type="Proteomes" id="UP001157418">
    <property type="component" value="Unassembled WGS sequence"/>
</dbReference>
<feature type="region of interest" description="Disordered" evidence="1">
    <location>
        <begin position="65"/>
        <end position="102"/>
    </location>
</feature>
<proteinExistence type="predicted"/>
<evidence type="ECO:0000313" key="3">
    <source>
        <dbReference type="Proteomes" id="UP001157418"/>
    </source>
</evidence>
<dbReference type="AlphaFoldDB" id="A0AAU9PCZ8"/>
<accession>A0AAU9PCZ8</accession>
<feature type="compositionally biased region" description="Polar residues" evidence="1">
    <location>
        <begin position="65"/>
        <end position="78"/>
    </location>
</feature>
<feature type="compositionally biased region" description="Basic and acidic residues" evidence="1">
    <location>
        <begin position="91"/>
        <end position="102"/>
    </location>
</feature>
<name>A0AAU9PCZ8_9ASTR</name>
<reference evidence="2 3" key="1">
    <citation type="submission" date="2022-01" db="EMBL/GenBank/DDBJ databases">
        <authorList>
            <person name="Xiong W."/>
            <person name="Schranz E."/>
        </authorList>
    </citation>
    <scope>NUCLEOTIDE SEQUENCE [LARGE SCALE GENOMIC DNA]</scope>
</reference>